<feature type="transmembrane region" description="Helical" evidence="4">
    <location>
        <begin position="522"/>
        <end position="542"/>
    </location>
</feature>
<dbReference type="InterPro" id="IPR051093">
    <property type="entry name" value="Neuroligin/BSAL"/>
</dbReference>
<keyword evidence="7" id="KW-1185">Reference proteome</keyword>
<proteinExistence type="inferred from homology"/>
<reference evidence="6" key="1">
    <citation type="journal article" date="2023" name="Mol. Biol. Evol.">
        <title>Third-Generation Sequencing Reveals the Adaptive Role of the Epigenome in Three Deep-Sea Polychaetes.</title>
        <authorList>
            <person name="Perez M."/>
            <person name="Aroh O."/>
            <person name="Sun Y."/>
            <person name="Lan Y."/>
            <person name="Juniper S.K."/>
            <person name="Young C.R."/>
            <person name="Angers B."/>
            <person name="Qian P.Y."/>
        </authorList>
    </citation>
    <scope>NUCLEOTIDE SEQUENCE</scope>
    <source>
        <strain evidence="6">P08H-3</strain>
    </source>
</reference>
<gene>
    <name evidence="6" type="ORF">LSH36_55g02014</name>
</gene>
<keyword evidence="4" id="KW-0812">Transmembrane</keyword>
<name>A0AAD9K5C9_9ANNE</name>
<evidence type="ECO:0000256" key="2">
    <source>
        <dbReference type="ARBA" id="ARBA00022801"/>
    </source>
</evidence>
<evidence type="ECO:0000259" key="5">
    <source>
        <dbReference type="Pfam" id="PF00135"/>
    </source>
</evidence>
<dbReference type="AlphaFoldDB" id="A0AAD9K5C9"/>
<evidence type="ECO:0000313" key="6">
    <source>
        <dbReference type="EMBL" id="KAK2165059.1"/>
    </source>
</evidence>
<feature type="domain" description="Carboxylesterase type B" evidence="5">
    <location>
        <begin position="62"/>
        <end position="492"/>
    </location>
</feature>
<comment type="caution">
    <text evidence="6">The sequence shown here is derived from an EMBL/GenBank/DDBJ whole genome shotgun (WGS) entry which is preliminary data.</text>
</comment>
<comment type="similarity">
    <text evidence="1 3">Belongs to the type-B carboxylesterase/lipase family.</text>
</comment>
<dbReference type="PROSITE" id="PS00122">
    <property type="entry name" value="CARBOXYLESTERASE_B_1"/>
    <property type="match status" value="1"/>
</dbReference>
<dbReference type="Gene3D" id="3.40.50.1820">
    <property type="entry name" value="alpha/beta hydrolase"/>
    <property type="match status" value="1"/>
</dbReference>
<dbReference type="Pfam" id="PF00135">
    <property type="entry name" value="COesterase"/>
    <property type="match status" value="1"/>
</dbReference>
<dbReference type="Proteomes" id="UP001208570">
    <property type="component" value="Unassembled WGS sequence"/>
</dbReference>
<keyword evidence="4" id="KW-1133">Transmembrane helix</keyword>
<accession>A0AAD9K5C9</accession>
<dbReference type="InterPro" id="IPR029058">
    <property type="entry name" value="AB_hydrolase_fold"/>
</dbReference>
<dbReference type="InterPro" id="IPR002018">
    <property type="entry name" value="CarbesteraseB"/>
</dbReference>
<dbReference type="GO" id="GO:0016787">
    <property type="term" value="F:hydrolase activity"/>
    <property type="evidence" value="ECO:0007669"/>
    <property type="project" value="UniProtKB-KW"/>
</dbReference>
<evidence type="ECO:0000256" key="3">
    <source>
        <dbReference type="RuleBase" id="RU361235"/>
    </source>
</evidence>
<dbReference type="PANTHER" id="PTHR43903">
    <property type="entry name" value="NEUROLIGIN"/>
    <property type="match status" value="1"/>
</dbReference>
<keyword evidence="4" id="KW-0472">Membrane</keyword>
<dbReference type="EC" id="3.1.1.-" evidence="3"/>
<evidence type="ECO:0000256" key="4">
    <source>
        <dbReference type="SAM" id="Phobius"/>
    </source>
</evidence>
<sequence>MVWSTRCDYGRTGLSAEDVLLSDGGTAPERGLPQPEHLHAGGDEDLANFPYDLYTWWLLRRRSGSRYNGFTLAQHGVVVVTFNYRLGVLGFLTTGDQSLPGNYGLMDQIEVLRWVSENIAKFGGDSCSVTLFGSSAGSASAGLLMLSPMSRGLFHRVILQSGSPLSFWAVYRPEADHRKFFDDVSDMVGCPDDSTDDRIECLRKVHYSNFTHYPWEQPDCSNNVDLEIKRLLDNFNTFPNLVPSKLNFKPRVDGDIVPSDPRRMYTSALYQNVTVMIGNLKDEWARSMGWFFNDLDTVDADLSDGFERESFERSIHHVIRTRFSWSREVADAAVFMYTDWTNVTDPYVNREGYKDLMSDFVMTAPSVDLADILAEKGTTVYYYYYNHQSIFTDPPWWKCYHSLELDSVFGSPFTGYNIAVDDQRNHTKEDKEISRISMLLWTNFAKYGNPTKDPVRGVTWRHMDSAQNNYLHITPERIAMRSFLRAEKMAFWNKLVPSLRGVQTMFEVDSSQAKPADRNLTLMWFFGILSVLSFSVTLALVVRNGKLQKKLAKLMATSSMNAV</sequence>
<dbReference type="EMBL" id="JAODUP010000055">
    <property type="protein sequence ID" value="KAK2165059.1"/>
    <property type="molecule type" value="Genomic_DNA"/>
</dbReference>
<dbReference type="SUPFAM" id="SSF53474">
    <property type="entry name" value="alpha/beta-Hydrolases"/>
    <property type="match status" value="1"/>
</dbReference>
<dbReference type="InterPro" id="IPR019826">
    <property type="entry name" value="Carboxylesterase_B_AS"/>
</dbReference>
<keyword evidence="2 3" id="KW-0378">Hydrolase</keyword>
<evidence type="ECO:0000313" key="7">
    <source>
        <dbReference type="Proteomes" id="UP001208570"/>
    </source>
</evidence>
<evidence type="ECO:0000256" key="1">
    <source>
        <dbReference type="ARBA" id="ARBA00005964"/>
    </source>
</evidence>
<organism evidence="6 7">
    <name type="scientific">Paralvinella palmiformis</name>
    <dbReference type="NCBI Taxonomy" id="53620"/>
    <lineage>
        <taxon>Eukaryota</taxon>
        <taxon>Metazoa</taxon>
        <taxon>Spiralia</taxon>
        <taxon>Lophotrochozoa</taxon>
        <taxon>Annelida</taxon>
        <taxon>Polychaeta</taxon>
        <taxon>Sedentaria</taxon>
        <taxon>Canalipalpata</taxon>
        <taxon>Terebellida</taxon>
        <taxon>Terebelliformia</taxon>
        <taxon>Alvinellidae</taxon>
        <taxon>Paralvinella</taxon>
    </lineage>
</organism>
<protein>
    <recommendedName>
        <fullName evidence="3">Carboxylic ester hydrolase</fullName>
        <ecNumber evidence="3">3.1.1.-</ecNumber>
    </recommendedName>
</protein>